<dbReference type="GO" id="GO:0004197">
    <property type="term" value="F:cysteine-type endopeptidase activity"/>
    <property type="evidence" value="ECO:0007669"/>
    <property type="project" value="InterPro"/>
</dbReference>
<dbReference type="InterPro" id="IPR005314">
    <property type="entry name" value="Peptidase_C50"/>
</dbReference>
<name>A0A852NPM9_9PASS</name>
<feature type="non-terminal residue" evidence="1">
    <location>
        <position position="155"/>
    </location>
</feature>
<feature type="non-terminal residue" evidence="1">
    <location>
        <position position="1"/>
    </location>
</feature>
<comment type="caution">
    <text evidence="1">The sequence shown here is derived from an EMBL/GenBank/DDBJ whole genome shotgun (WGS) entry which is preliminary data.</text>
</comment>
<dbReference type="GO" id="GO:0006508">
    <property type="term" value="P:proteolysis"/>
    <property type="evidence" value="ECO:0007669"/>
    <property type="project" value="InterPro"/>
</dbReference>
<evidence type="ECO:0000313" key="2">
    <source>
        <dbReference type="Proteomes" id="UP000658642"/>
    </source>
</evidence>
<dbReference type="Proteomes" id="UP000658642">
    <property type="component" value="Unassembled WGS sequence"/>
</dbReference>
<dbReference type="AlphaFoldDB" id="A0A852NPM9"/>
<sequence length="155" mass="17227">SLGNDPRSGCPSDVTVCQLSLGSVRPGILGNIPGNSFGNCPGNTLILTRLQRDRDPISIRIPTEHSQAPLASVLREFESIQREQRETNGCTDRQEWWTRRSQLDLRMKSLIQSLESQVLGCWRGLLLPSPAGNPPLDQESLALLPELRECGWEKP</sequence>
<dbReference type="GO" id="GO:0005634">
    <property type="term" value="C:nucleus"/>
    <property type="evidence" value="ECO:0007669"/>
    <property type="project" value="InterPro"/>
</dbReference>
<dbReference type="GO" id="GO:0005813">
    <property type="term" value="C:centrosome"/>
    <property type="evidence" value="ECO:0007669"/>
    <property type="project" value="TreeGrafter"/>
</dbReference>
<accession>A0A852NPM9</accession>
<gene>
    <name evidence="1" type="primary">Espl1_0</name>
    <name evidence="1" type="ORF">ATRCLA_R15976</name>
</gene>
<protein>
    <submittedName>
        <fullName evidence="1">ESPL1 protein</fullName>
    </submittedName>
</protein>
<dbReference type="GO" id="GO:0005737">
    <property type="term" value="C:cytoplasm"/>
    <property type="evidence" value="ECO:0007669"/>
    <property type="project" value="TreeGrafter"/>
</dbReference>
<proteinExistence type="predicted"/>
<evidence type="ECO:0000313" key="1">
    <source>
        <dbReference type="EMBL" id="NXY15479.1"/>
    </source>
</evidence>
<dbReference type="PANTHER" id="PTHR12792">
    <property type="entry name" value="EXTRA SPINDLE POLES 1-RELATED"/>
    <property type="match status" value="1"/>
</dbReference>
<dbReference type="OrthoDB" id="10255632at2759"/>
<organism evidence="1 2">
    <name type="scientific">Atrichornis clamosus</name>
    <dbReference type="NCBI Taxonomy" id="449594"/>
    <lineage>
        <taxon>Eukaryota</taxon>
        <taxon>Metazoa</taxon>
        <taxon>Chordata</taxon>
        <taxon>Craniata</taxon>
        <taxon>Vertebrata</taxon>
        <taxon>Euteleostomi</taxon>
        <taxon>Archelosauria</taxon>
        <taxon>Archosauria</taxon>
        <taxon>Dinosauria</taxon>
        <taxon>Saurischia</taxon>
        <taxon>Theropoda</taxon>
        <taxon>Coelurosauria</taxon>
        <taxon>Aves</taxon>
        <taxon>Neognathae</taxon>
        <taxon>Neoaves</taxon>
        <taxon>Telluraves</taxon>
        <taxon>Australaves</taxon>
        <taxon>Passeriformes</taxon>
        <taxon>Menuridae</taxon>
        <taxon>Atrichornis</taxon>
    </lineage>
</organism>
<dbReference type="EMBL" id="WBMZ01003388">
    <property type="protein sequence ID" value="NXY15479.1"/>
    <property type="molecule type" value="Genomic_DNA"/>
</dbReference>
<dbReference type="GO" id="GO:0072686">
    <property type="term" value="C:mitotic spindle"/>
    <property type="evidence" value="ECO:0007669"/>
    <property type="project" value="TreeGrafter"/>
</dbReference>
<dbReference type="Pfam" id="PF03568">
    <property type="entry name" value="Separin_C"/>
    <property type="match status" value="1"/>
</dbReference>
<reference evidence="1" key="1">
    <citation type="submission" date="2020-02" db="EMBL/GenBank/DDBJ databases">
        <title>Bird 10,000 Genomes (B10K) Project - Family phase.</title>
        <authorList>
            <person name="Zhang G."/>
        </authorList>
    </citation>
    <scope>NUCLEOTIDE SEQUENCE</scope>
    <source>
        <strain evidence="1">B10K-DU-029-61</strain>
        <tissue evidence="1">Blood</tissue>
    </source>
</reference>
<dbReference type="PANTHER" id="PTHR12792:SF0">
    <property type="entry name" value="SEPARIN"/>
    <property type="match status" value="1"/>
</dbReference>
<keyword evidence="2" id="KW-1185">Reference proteome</keyword>
<dbReference type="GO" id="GO:0051307">
    <property type="term" value="P:meiotic chromosome separation"/>
    <property type="evidence" value="ECO:0007669"/>
    <property type="project" value="TreeGrafter"/>
</dbReference>